<keyword evidence="10" id="KW-1185">Reference proteome</keyword>
<name>A0A3M7MDI4_9PLEO</name>
<gene>
    <name evidence="9" type="ORF">GMOD_00007583</name>
</gene>
<keyword evidence="2 7" id="KW-0812">Transmembrane</keyword>
<dbReference type="Proteomes" id="UP000265663">
    <property type="component" value="Unassembled WGS sequence"/>
</dbReference>
<dbReference type="PANTHER" id="PTHR33048">
    <property type="entry name" value="PTH11-LIKE INTEGRAL MEMBRANE PROTEIN (AFU_ORTHOLOGUE AFUA_5G11245)"/>
    <property type="match status" value="1"/>
</dbReference>
<feature type="transmembrane region" description="Helical" evidence="7">
    <location>
        <begin position="135"/>
        <end position="154"/>
    </location>
</feature>
<organism evidence="9 10">
    <name type="scientific">Pyrenophora seminiperda CCB06</name>
    <dbReference type="NCBI Taxonomy" id="1302712"/>
    <lineage>
        <taxon>Eukaryota</taxon>
        <taxon>Fungi</taxon>
        <taxon>Dikarya</taxon>
        <taxon>Ascomycota</taxon>
        <taxon>Pezizomycotina</taxon>
        <taxon>Dothideomycetes</taxon>
        <taxon>Pleosporomycetidae</taxon>
        <taxon>Pleosporales</taxon>
        <taxon>Pleosporineae</taxon>
        <taxon>Pleosporaceae</taxon>
        <taxon>Pyrenophora</taxon>
    </lineage>
</organism>
<dbReference type="AlphaFoldDB" id="A0A3M7MDI4"/>
<dbReference type="InterPro" id="IPR052337">
    <property type="entry name" value="SAT4-like"/>
</dbReference>
<dbReference type="PANTHER" id="PTHR33048:SF96">
    <property type="entry name" value="INTEGRAL MEMBRANE PROTEIN"/>
    <property type="match status" value="1"/>
</dbReference>
<feature type="domain" description="Rhodopsin" evidence="8">
    <location>
        <begin position="17"/>
        <end position="104"/>
    </location>
</feature>
<proteinExistence type="inferred from homology"/>
<dbReference type="EMBL" id="KE747833">
    <property type="protein sequence ID" value="RMZ72576.1"/>
    <property type="molecule type" value="Genomic_DNA"/>
</dbReference>
<evidence type="ECO:0000256" key="2">
    <source>
        <dbReference type="ARBA" id="ARBA00022692"/>
    </source>
</evidence>
<keyword evidence="4 7" id="KW-0472">Membrane</keyword>
<evidence type="ECO:0000256" key="3">
    <source>
        <dbReference type="ARBA" id="ARBA00022989"/>
    </source>
</evidence>
<sequence length="316" mass="35748">MFVCSTFVSLAFITTVLRVWVRTRIVKAFGADDYWMVAALCAHVAFATCAIGGVHYGTGRHMDTLTYENQYKAMRYWWLCYIAYCWAMITSKISIGLFLLRVTVKPLHNDFTFAILPFFLIWGLNMSYKTRVMLIPILGMACIASVAVVVRMGYVMDFKNPDFLWATVDIAIWSDIEQGLAITAGSLATLRPLWRQVSSSLGLASSSLGPSNGPRTPQWNNDPTLDSRKKASVFSFTRSLFKTEHKSSTKDLDEGYGMGNLAPMRLRDDLSAEHEKNDKVFNTWRIKGGSRGSDEEYRIGAITMETHINQKNERRL</sequence>
<keyword evidence="3 7" id="KW-1133">Transmembrane helix</keyword>
<evidence type="ECO:0000256" key="5">
    <source>
        <dbReference type="ARBA" id="ARBA00038359"/>
    </source>
</evidence>
<evidence type="ECO:0000256" key="6">
    <source>
        <dbReference type="SAM" id="MobiDB-lite"/>
    </source>
</evidence>
<feature type="transmembrane region" description="Helical" evidence="7">
    <location>
        <begin position="34"/>
        <end position="56"/>
    </location>
</feature>
<feature type="region of interest" description="Disordered" evidence="6">
    <location>
        <begin position="205"/>
        <end position="224"/>
    </location>
</feature>
<feature type="transmembrane region" description="Helical" evidence="7">
    <location>
        <begin position="111"/>
        <end position="128"/>
    </location>
</feature>
<evidence type="ECO:0000256" key="4">
    <source>
        <dbReference type="ARBA" id="ARBA00023136"/>
    </source>
</evidence>
<comment type="subcellular location">
    <subcellularLocation>
        <location evidence="1">Membrane</location>
        <topology evidence="1">Multi-pass membrane protein</topology>
    </subcellularLocation>
</comment>
<evidence type="ECO:0000259" key="8">
    <source>
        <dbReference type="Pfam" id="PF20684"/>
    </source>
</evidence>
<feature type="domain" description="Rhodopsin" evidence="8">
    <location>
        <begin position="109"/>
        <end position="195"/>
    </location>
</feature>
<dbReference type="InterPro" id="IPR049326">
    <property type="entry name" value="Rhodopsin_dom_fungi"/>
</dbReference>
<reference evidence="9 10" key="1">
    <citation type="journal article" date="2014" name="PLoS ONE">
        <title>De novo Genome Assembly of the Fungal Plant Pathogen Pyrenophora semeniperda.</title>
        <authorList>
            <person name="Soliai M.M."/>
            <person name="Meyer S.E."/>
            <person name="Udall J.A."/>
            <person name="Elzinga D.E."/>
            <person name="Hermansen R.A."/>
            <person name="Bodily P.M."/>
            <person name="Hart A.A."/>
            <person name="Coleman C.E."/>
        </authorList>
    </citation>
    <scope>NUCLEOTIDE SEQUENCE [LARGE SCALE GENOMIC DNA]</scope>
    <source>
        <strain evidence="9 10">CCB06</strain>
        <tissue evidence="9">Mycelium</tissue>
    </source>
</reference>
<evidence type="ECO:0000313" key="10">
    <source>
        <dbReference type="Proteomes" id="UP000265663"/>
    </source>
</evidence>
<accession>A0A3M7MDI4</accession>
<dbReference type="OrthoDB" id="3923077at2759"/>
<feature type="transmembrane region" description="Helical" evidence="7">
    <location>
        <begin position="76"/>
        <end position="99"/>
    </location>
</feature>
<comment type="similarity">
    <text evidence="5">Belongs to the SAT4 family.</text>
</comment>
<evidence type="ECO:0000313" key="9">
    <source>
        <dbReference type="EMBL" id="RMZ72576.1"/>
    </source>
</evidence>
<protein>
    <submittedName>
        <fullName evidence="9">Integral membrane</fullName>
    </submittedName>
</protein>
<feature type="compositionally biased region" description="Polar residues" evidence="6">
    <location>
        <begin position="214"/>
        <end position="224"/>
    </location>
</feature>
<dbReference type="Pfam" id="PF20684">
    <property type="entry name" value="Fung_rhodopsin"/>
    <property type="match status" value="2"/>
</dbReference>
<evidence type="ECO:0000256" key="1">
    <source>
        <dbReference type="ARBA" id="ARBA00004141"/>
    </source>
</evidence>
<dbReference type="GO" id="GO:0016020">
    <property type="term" value="C:membrane"/>
    <property type="evidence" value="ECO:0007669"/>
    <property type="project" value="UniProtKB-SubCell"/>
</dbReference>
<evidence type="ECO:0000256" key="7">
    <source>
        <dbReference type="SAM" id="Phobius"/>
    </source>
</evidence>